<dbReference type="PROSITE" id="PS51257">
    <property type="entry name" value="PROKAR_LIPOPROTEIN"/>
    <property type="match status" value="1"/>
</dbReference>
<protein>
    <submittedName>
        <fullName evidence="4">VWA domain-containing protein</fullName>
    </submittedName>
</protein>
<feature type="region of interest" description="Disordered" evidence="1">
    <location>
        <begin position="61"/>
        <end position="95"/>
    </location>
</feature>
<feature type="region of interest" description="Disordered" evidence="1">
    <location>
        <begin position="25"/>
        <end position="49"/>
    </location>
</feature>
<dbReference type="Gene3D" id="3.40.50.410">
    <property type="entry name" value="von Willebrand factor, type A domain"/>
    <property type="match status" value="1"/>
</dbReference>
<dbReference type="CDD" id="cd01465">
    <property type="entry name" value="vWA_subgroup"/>
    <property type="match status" value="1"/>
</dbReference>
<evidence type="ECO:0000256" key="1">
    <source>
        <dbReference type="SAM" id="MobiDB-lite"/>
    </source>
</evidence>
<evidence type="ECO:0000313" key="5">
    <source>
        <dbReference type="Proteomes" id="UP001064632"/>
    </source>
</evidence>
<feature type="domain" description="VWFA" evidence="3">
    <location>
        <begin position="268"/>
        <end position="446"/>
    </location>
</feature>
<dbReference type="InterPro" id="IPR021908">
    <property type="entry name" value="YfbK_C"/>
</dbReference>
<organism evidence="4 5">
    <name type="scientific">Tahibacter amnicola</name>
    <dbReference type="NCBI Taxonomy" id="2976241"/>
    <lineage>
        <taxon>Bacteria</taxon>
        <taxon>Pseudomonadati</taxon>
        <taxon>Pseudomonadota</taxon>
        <taxon>Gammaproteobacteria</taxon>
        <taxon>Lysobacterales</taxon>
        <taxon>Rhodanobacteraceae</taxon>
        <taxon>Tahibacter</taxon>
    </lineage>
</organism>
<feature type="signal peptide" evidence="2">
    <location>
        <begin position="1"/>
        <end position="18"/>
    </location>
</feature>
<dbReference type="Pfam" id="PF00092">
    <property type="entry name" value="VWA"/>
    <property type="match status" value="1"/>
</dbReference>
<reference evidence="4" key="1">
    <citation type="submission" date="2022-09" db="EMBL/GenBank/DDBJ databases">
        <title>Tahibacter sp. nov., isolated from a fresh water.</title>
        <authorList>
            <person name="Baek J.H."/>
            <person name="Lee J.K."/>
            <person name="Kim J.M."/>
            <person name="Jeon C.O."/>
        </authorList>
    </citation>
    <scope>NUCLEOTIDE SEQUENCE</scope>
    <source>
        <strain evidence="4">W38</strain>
    </source>
</reference>
<feature type="chain" id="PRO_5047194338" evidence="2">
    <location>
        <begin position="19"/>
        <end position="638"/>
    </location>
</feature>
<feature type="compositionally biased region" description="Basic and acidic residues" evidence="1">
    <location>
        <begin position="31"/>
        <end position="49"/>
    </location>
</feature>
<gene>
    <name evidence="4" type="ORF">N4264_03240</name>
</gene>
<dbReference type="Pfam" id="PF12034">
    <property type="entry name" value="YfbK_C"/>
    <property type="match status" value="1"/>
</dbReference>
<dbReference type="PANTHER" id="PTHR10579">
    <property type="entry name" value="CALCIUM-ACTIVATED CHLORIDE CHANNEL REGULATOR"/>
    <property type="match status" value="1"/>
</dbReference>
<dbReference type="InterPro" id="IPR036465">
    <property type="entry name" value="vWFA_dom_sf"/>
</dbReference>
<dbReference type="InterPro" id="IPR051266">
    <property type="entry name" value="CLCR"/>
</dbReference>
<dbReference type="SUPFAM" id="SSF53300">
    <property type="entry name" value="vWA-like"/>
    <property type="match status" value="1"/>
</dbReference>
<dbReference type="SMART" id="SM00327">
    <property type="entry name" value="VWA"/>
    <property type="match status" value="1"/>
</dbReference>
<accession>A0ABY6BJ91</accession>
<dbReference type="EMBL" id="CP104694">
    <property type="protein sequence ID" value="UXI68681.1"/>
    <property type="molecule type" value="Genomic_DNA"/>
</dbReference>
<name>A0ABY6BJ91_9GAMM</name>
<dbReference type="Pfam" id="PF12450">
    <property type="entry name" value="vWF_A"/>
    <property type="match status" value="1"/>
</dbReference>
<dbReference type="PANTHER" id="PTHR10579:SF43">
    <property type="entry name" value="ZINC FINGER (C3HC4-TYPE RING FINGER) FAMILY PROTEIN"/>
    <property type="match status" value="1"/>
</dbReference>
<sequence>MRSTALSLAIATAMTVFLAGCAEQRTNASSDKNRASDRELADEKQSAAKLKKAEIVGKELRGDIAANDATRGATAGEQRAEPQRRAKDDADALSTAAAVTVPAPVVTEESVAAAPPPPAEPKRVLAKPASIAPAPGIVAGMAGGRIATSEAPRDAQIANTEKYQDHADNPVLRTAETPVSTFSIDVDTGSYTNVRRMLRAGQLPPADAVRAEEFINYFDYAYAPPATRETPFSVTTELAAAPWNANRKLMLVGIKGYELPAASMPASNLVFLIDTSGSMNDADKLPLLREAFKQMVPNLRAQDRVSIVVYAGSAGLVLPPTRGDQHARIIAALDSLSAGGSTNGGQGIQLAYTTAKQVFIKNGINRVVLATDGDFNVGTTDLEALKTLVTNERKSGVALTTLGFGRGNYNDELSEQLADIGNGNHAYIDNLMEARKVLVEEVGSTLMTIAKDVKIQVEFNPRLVAEYRLIGYENRQLRREDFNNDKIDAGEIGAGHDVTALYELTLVGDADTQIDALRYAAPDAKAEGSKSDELAFVKLRYKQPDADSSQLISRAVKRSDMAENASERLRFAAAVAAFADSLRGGTHLGQFNLDAVARLADSVRGTDRFGYRAEFVELVQAARSLQPTQASPAVAISR</sequence>
<proteinExistence type="predicted"/>
<dbReference type="PROSITE" id="PS50234">
    <property type="entry name" value="VWFA"/>
    <property type="match status" value="1"/>
</dbReference>
<evidence type="ECO:0000256" key="2">
    <source>
        <dbReference type="SAM" id="SignalP"/>
    </source>
</evidence>
<keyword evidence="5" id="KW-1185">Reference proteome</keyword>
<evidence type="ECO:0000313" key="4">
    <source>
        <dbReference type="EMBL" id="UXI68681.1"/>
    </source>
</evidence>
<dbReference type="InterPro" id="IPR002035">
    <property type="entry name" value="VWF_A"/>
</dbReference>
<evidence type="ECO:0000259" key="3">
    <source>
        <dbReference type="PROSITE" id="PS50234"/>
    </source>
</evidence>
<dbReference type="RefSeq" id="WP_261695640.1">
    <property type="nucleotide sequence ID" value="NZ_CP104694.1"/>
</dbReference>
<dbReference type="Proteomes" id="UP001064632">
    <property type="component" value="Chromosome"/>
</dbReference>
<feature type="compositionally biased region" description="Basic and acidic residues" evidence="1">
    <location>
        <begin position="78"/>
        <end position="90"/>
    </location>
</feature>
<dbReference type="InterPro" id="IPR022156">
    <property type="entry name" value="Uncharacterised_YfbK_N"/>
</dbReference>
<keyword evidence="2" id="KW-0732">Signal</keyword>